<gene>
    <name evidence="1" type="ordered locus">BS1330_II0849</name>
</gene>
<name>A0A0H3GBC5_BRUSU</name>
<dbReference type="KEGG" id="bms:BRA0856"/>
<organism evidence="1 2">
    <name type="scientific">Brucella suis biovar 1 (strain 1330)</name>
    <dbReference type="NCBI Taxonomy" id="204722"/>
    <lineage>
        <taxon>Bacteria</taxon>
        <taxon>Pseudomonadati</taxon>
        <taxon>Pseudomonadota</taxon>
        <taxon>Alphaproteobacteria</taxon>
        <taxon>Hyphomicrobiales</taxon>
        <taxon>Brucellaceae</taxon>
        <taxon>Brucella/Ochrobactrum group</taxon>
        <taxon>Brucella</taxon>
    </lineage>
</organism>
<dbReference type="HOGENOM" id="CLU_3395458_0_0_5"/>
<keyword evidence="2" id="KW-1185">Reference proteome</keyword>
<dbReference type="AlphaFoldDB" id="A0A0H3GBC5"/>
<evidence type="ECO:0000313" key="1">
    <source>
        <dbReference type="EMBL" id="AEM20306.1"/>
    </source>
</evidence>
<dbReference type="Proteomes" id="UP000007104">
    <property type="component" value="Chromosome II"/>
</dbReference>
<dbReference type="KEGG" id="bsi:BS1330_II0849"/>
<protein>
    <submittedName>
        <fullName evidence="1">Uncharacterized protein</fullName>
    </submittedName>
</protein>
<proteinExistence type="predicted"/>
<evidence type="ECO:0000313" key="2">
    <source>
        <dbReference type="Proteomes" id="UP000007104"/>
    </source>
</evidence>
<sequence>MKKEYFDMIESLFYIHFPWSDSNICIPRFKR</sequence>
<dbReference type="EMBL" id="CP002998">
    <property type="protein sequence ID" value="AEM20306.1"/>
    <property type="molecule type" value="Genomic_DNA"/>
</dbReference>
<reference evidence="1 2" key="1">
    <citation type="journal article" date="2011" name="J. Bacteriol.">
        <title>Revised genome sequence of Brucella suis 1330.</title>
        <authorList>
            <person name="Tae H."/>
            <person name="Shallom S."/>
            <person name="Settlage R."/>
            <person name="Preston D."/>
            <person name="Adams L.G."/>
            <person name="Garner H.R."/>
        </authorList>
    </citation>
    <scope>NUCLEOTIDE SEQUENCE [LARGE SCALE GENOMIC DNA]</scope>
    <source>
        <strain evidence="1 2">1330</strain>
    </source>
</reference>
<accession>A0A0H3GBC5</accession>